<reference evidence="1 2" key="1">
    <citation type="submission" date="2019-06" db="EMBL/GenBank/DDBJ databases">
        <title>Amycolatopsis alkalitolerans sp. nov., isolated from Gastrodia elata Blume.</title>
        <authorList>
            <person name="Narsing Rao M.P."/>
            <person name="Li W.J."/>
        </authorList>
    </citation>
    <scope>NUCLEOTIDE SEQUENCE [LARGE SCALE GENOMIC DNA]</scope>
    <source>
        <strain evidence="1 2">SYSUP0005</strain>
    </source>
</reference>
<keyword evidence="2" id="KW-1185">Reference proteome</keyword>
<evidence type="ECO:0008006" key="3">
    <source>
        <dbReference type="Google" id="ProtNLM"/>
    </source>
</evidence>
<proteinExistence type="predicted"/>
<comment type="caution">
    <text evidence="1">The sequence shown here is derived from an EMBL/GenBank/DDBJ whole genome shotgun (WGS) entry which is preliminary data.</text>
</comment>
<protein>
    <recommendedName>
        <fullName evidence="3">Dihydrodipicolinate synthase family protein</fullName>
    </recommendedName>
</protein>
<name>A0A5C4LZ50_9PSEU</name>
<sequence>MIPALFKGLLDDAAVFPPGSMPLADAVPAHARHLAAPYADIVGPFVLAAPMLAELGDADVALAVTAPGGPAQVPGVLALAGNRLTALDVAIPAAMKPAEFFTALEPVDVPVFVEIPRDERRAEVIAICAKTGRAAKFRTGGVTADRYPDEAELAHAVRRVVDAGVPFKATAGLHHAVRNTDPATGFEQHGYLNLLAAAGAAMGGAGPRELADLLALRDPGALTARVSTLDTTVRSAFRSFGTCSILEPLTELVALGLVPEGVTA</sequence>
<evidence type="ECO:0000313" key="1">
    <source>
        <dbReference type="EMBL" id="TNC24340.1"/>
    </source>
</evidence>
<gene>
    <name evidence="1" type="ORF">FG385_18115</name>
</gene>
<accession>A0A5C4LZ50</accession>
<evidence type="ECO:0000313" key="2">
    <source>
        <dbReference type="Proteomes" id="UP000305546"/>
    </source>
</evidence>
<organism evidence="1 2">
    <name type="scientific">Amycolatopsis alkalitolerans</name>
    <dbReference type="NCBI Taxonomy" id="2547244"/>
    <lineage>
        <taxon>Bacteria</taxon>
        <taxon>Bacillati</taxon>
        <taxon>Actinomycetota</taxon>
        <taxon>Actinomycetes</taxon>
        <taxon>Pseudonocardiales</taxon>
        <taxon>Pseudonocardiaceae</taxon>
        <taxon>Amycolatopsis</taxon>
    </lineage>
</organism>
<dbReference type="OrthoDB" id="9778153at2"/>
<dbReference type="Proteomes" id="UP000305546">
    <property type="component" value="Unassembled WGS sequence"/>
</dbReference>
<dbReference type="EMBL" id="VDFW01000015">
    <property type="protein sequence ID" value="TNC24340.1"/>
    <property type="molecule type" value="Genomic_DNA"/>
</dbReference>
<dbReference type="AlphaFoldDB" id="A0A5C4LZ50"/>